<comment type="caution">
    <text evidence="1">The sequence shown here is derived from an EMBL/GenBank/DDBJ whole genome shotgun (WGS) entry which is preliminary data.</text>
</comment>
<evidence type="ECO:0000313" key="2">
    <source>
        <dbReference type="Proteomes" id="UP000239576"/>
    </source>
</evidence>
<dbReference type="Proteomes" id="UP000239576">
    <property type="component" value="Unassembled WGS sequence"/>
</dbReference>
<proteinExistence type="predicted"/>
<dbReference type="RefSeq" id="WP_106258193.1">
    <property type="nucleotide sequence ID" value="NZ_CAWNSW010000045.1"/>
</dbReference>
<gene>
    <name evidence="1" type="ORF">C7B82_20580</name>
</gene>
<name>A0A2T1E0E6_9CYAN</name>
<evidence type="ECO:0000313" key="1">
    <source>
        <dbReference type="EMBL" id="PSB26217.1"/>
    </source>
</evidence>
<reference evidence="2" key="1">
    <citation type="submission" date="2018-02" db="EMBL/GenBank/DDBJ databases">
        <authorList>
            <person name="Moore K."/>
            <person name="Momper L."/>
        </authorList>
    </citation>
    <scope>NUCLEOTIDE SEQUENCE [LARGE SCALE GENOMIC DNA]</scope>
    <source>
        <strain evidence="2">ULC18</strain>
    </source>
</reference>
<reference evidence="1 2" key="2">
    <citation type="submission" date="2018-03" db="EMBL/GenBank/DDBJ databases">
        <title>The ancient ancestry and fast evolution of plastids.</title>
        <authorList>
            <person name="Moore K.R."/>
            <person name="Magnabosco C."/>
            <person name="Momper L."/>
            <person name="Gold D.A."/>
            <person name="Bosak T."/>
            <person name="Fournier G.P."/>
        </authorList>
    </citation>
    <scope>NUCLEOTIDE SEQUENCE [LARGE SCALE GENOMIC DNA]</scope>
    <source>
        <strain evidence="1 2">ULC18</strain>
    </source>
</reference>
<dbReference type="EMBL" id="PVWK01000111">
    <property type="protein sequence ID" value="PSB26217.1"/>
    <property type="molecule type" value="Genomic_DNA"/>
</dbReference>
<organism evidence="1 2">
    <name type="scientific">Stenomitos frigidus ULC18</name>
    <dbReference type="NCBI Taxonomy" id="2107698"/>
    <lineage>
        <taxon>Bacteria</taxon>
        <taxon>Bacillati</taxon>
        <taxon>Cyanobacteriota</taxon>
        <taxon>Cyanophyceae</taxon>
        <taxon>Leptolyngbyales</taxon>
        <taxon>Leptolyngbyaceae</taxon>
        <taxon>Stenomitos</taxon>
    </lineage>
</organism>
<protein>
    <submittedName>
        <fullName evidence="1">Uncharacterized protein</fullName>
    </submittedName>
</protein>
<dbReference type="AlphaFoldDB" id="A0A2T1E0E6"/>
<sequence length="251" mass="26231">MAQRHAYVDLNLNKQALIAAKVYPLSTANRTALSLGSSDAGLLAWDTDLNELYAWNGTAWVRAVTTITGAMTFRGGIAASANPPSTPANGDTYVFTSAGTLNGTWSPVDTVAIGDQAIWDSAASVWRYIQGNVVSASTSVEGTIQLATQTEVSTGTNAQKAVTPSTLAGYVPDNALTARLTRRFATNITSLVVGTPQTVTHNLNLANQNDVVVECWQGGLKVELAVSSSSANAVIVESNVALSNVRVICEG</sequence>
<accession>A0A2T1E0E6</accession>
<keyword evidence="2" id="KW-1185">Reference proteome</keyword>